<comment type="subcellular location">
    <subcellularLocation>
        <location evidence="1">Mitochondrion</location>
    </subcellularLocation>
</comment>
<dbReference type="PANTHER" id="PTHR15590">
    <property type="entry name" value="CX9C MOTIF-CONTAINING PROTEIN 4"/>
    <property type="match status" value="1"/>
</dbReference>
<evidence type="ECO:0000256" key="2">
    <source>
        <dbReference type="ARBA" id="ARBA00009858"/>
    </source>
</evidence>
<name>A0A674NIH2_TAKRU</name>
<feature type="disulfide bond" evidence="5">
    <location>
        <begin position="7"/>
        <end position="38"/>
    </location>
</feature>
<evidence type="ECO:0000313" key="7">
    <source>
        <dbReference type="Proteomes" id="UP000005226"/>
    </source>
</evidence>
<dbReference type="Ensembl" id="ENSTRUT00000061088.1">
    <property type="protein sequence ID" value="ENSTRUP00000072883.1"/>
    <property type="gene ID" value="ENSTRUG00000028798.1"/>
</dbReference>
<dbReference type="Pfam" id="PF08991">
    <property type="entry name" value="CMC4"/>
    <property type="match status" value="1"/>
</dbReference>
<dbReference type="InterPro" id="IPR009069">
    <property type="entry name" value="Cys_alpha_HP_mot_SF"/>
</dbReference>
<evidence type="ECO:0000313" key="6">
    <source>
        <dbReference type="Ensembl" id="ENSTRUP00000072883.1"/>
    </source>
</evidence>
<dbReference type="PROSITE" id="PS51808">
    <property type="entry name" value="CHCH"/>
    <property type="match status" value="1"/>
</dbReference>
<dbReference type="InterPro" id="IPR027179">
    <property type="entry name" value="CMC4"/>
</dbReference>
<dbReference type="SUPFAM" id="SSF47072">
    <property type="entry name" value="Cysteine alpha-hairpin motif"/>
    <property type="match status" value="1"/>
</dbReference>
<accession>A0A674NIH2</accession>
<evidence type="ECO:0000256" key="3">
    <source>
        <dbReference type="ARBA" id="ARBA00023128"/>
    </source>
</evidence>
<keyword evidence="3" id="KW-0496">Mitochondrion</keyword>
<keyword evidence="4 5" id="KW-1015">Disulfide bond</keyword>
<protein>
    <recommendedName>
        <fullName evidence="8">Cx9C motif-containing protein 4</fullName>
    </recommendedName>
</protein>
<reference evidence="6 7" key="1">
    <citation type="journal article" date="2011" name="Genome Biol. Evol.">
        <title>Integration of the genetic map and genome assembly of fugu facilitates insights into distinct features of genome evolution in teleosts and mammals.</title>
        <authorList>
            <person name="Kai W."/>
            <person name="Kikuchi K."/>
            <person name="Tohari S."/>
            <person name="Chew A.K."/>
            <person name="Tay A."/>
            <person name="Fujiwara A."/>
            <person name="Hosoya S."/>
            <person name="Suetake H."/>
            <person name="Naruse K."/>
            <person name="Brenner S."/>
            <person name="Suzuki Y."/>
            <person name="Venkatesh B."/>
        </authorList>
    </citation>
    <scope>NUCLEOTIDE SEQUENCE [LARGE SCALE GENOMIC DNA]</scope>
</reference>
<dbReference type="PANTHER" id="PTHR15590:SF0">
    <property type="entry name" value="CX9C MOTIF-CONTAINING PROTEIN 4"/>
    <property type="match status" value="1"/>
</dbReference>
<dbReference type="AlphaFoldDB" id="A0A674NIH2"/>
<organism evidence="6 7">
    <name type="scientific">Takifugu rubripes</name>
    <name type="common">Japanese pufferfish</name>
    <name type="synonym">Fugu rubripes</name>
    <dbReference type="NCBI Taxonomy" id="31033"/>
    <lineage>
        <taxon>Eukaryota</taxon>
        <taxon>Metazoa</taxon>
        <taxon>Chordata</taxon>
        <taxon>Craniata</taxon>
        <taxon>Vertebrata</taxon>
        <taxon>Euteleostomi</taxon>
        <taxon>Actinopterygii</taxon>
        <taxon>Neopterygii</taxon>
        <taxon>Teleostei</taxon>
        <taxon>Neoteleostei</taxon>
        <taxon>Acanthomorphata</taxon>
        <taxon>Eupercaria</taxon>
        <taxon>Tetraodontiformes</taxon>
        <taxon>Tetradontoidea</taxon>
        <taxon>Tetraodontidae</taxon>
        <taxon>Takifugu</taxon>
    </lineage>
</organism>
<reference evidence="6" key="2">
    <citation type="submission" date="2025-08" db="UniProtKB">
        <authorList>
            <consortium name="Ensembl"/>
        </authorList>
    </citation>
    <scope>IDENTIFICATION</scope>
</reference>
<dbReference type="InParanoid" id="A0A674NIH2"/>
<feature type="disulfide bond" evidence="5">
    <location>
        <begin position="39"/>
        <end position="49"/>
    </location>
</feature>
<proteinExistence type="inferred from homology"/>
<keyword evidence="7" id="KW-1185">Reference proteome</keyword>
<sequence length="80" mass="9238">MPQKDPCQKQACAIQQCLQANKYVESMCEDVIKEMRRCCETHSGKSICCSGFNDPRSDNQNNTKTYRILIKVLEQLFKDC</sequence>
<evidence type="ECO:0008006" key="8">
    <source>
        <dbReference type="Google" id="ProtNLM"/>
    </source>
</evidence>
<dbReference type="GO" id="GO:0005758">
    <property type="term" value="C:mitochondrial intermembrane space"/>
    <property type="evidence" value="ECO:0007669"/>
    <property type="project" value="TreeGrafter"/>
</dbReference>
<dbReference type="GeneTree" id="ENSGT00390000012647"/>
<feature type="disulfide bond" evidence="5">
    <location>
        <begin position="17"/>
        <end position="28"/>
    </location>
</feature>
<gene>
    <name evidence="6" type="primary">cmc4</name>
</gene>
<dbReference type="Proteomes" id="UP000005226">
    <property type="component" value="Chromosome 5"/>
</dbReference>
<evidence type="ECO:0000256" key="4">
    <source>
        <dbReference type="ARBA" id="ARBA00023157"/>
    </source>
</evidence>
<evidence type="ECO:0000256" key="1">
    <source>
        <dbReference type="ARBA" id="ARBA00004173"/>
    </source>
</evidence>
<comment type="similarity">
    <text evidence="2">Belongs to the CMC4 family.</text>
</comment>
<dbReference type="Gene3D" id="1.10.287.1130">
    <property type="entry name" value="CytochromE C oxidase copper chaperone"/>
    <property type="match status" value="1"/>
</dbReference>
<evidence type="ECO:0000256" key="5">
    <source>
        <dbReference type="PIRSR" id="PIRSR627179-50"/>
    </source>
</evidence>
<dbReference type="FunCoup" id="A0A674NIH2">
    <property type="interactions" value="7"/>
</dbReference>
<reference evidence="6" key="3">
    <citation type="submission" date="2025-09" db="UniProtKB">
        <authorList>
            <consortium name="Ensembl"/>
        </authorList>
    </citation>
    <scope>IDENTIFICATION</scope>
</reference>